<dbReference type="AlphaFoldDB" id="A0A2X1WZC3"/>
<evidence type="ECO:0000313" key="3">
    <source>
        <dbReference type="EMBL" id="SPY36207.1"/>
    </source>
</evidence>
<feature type="domain" description="Enolase N-terminal" evidence="2">
    <location>
        <begin position="4"/>
        <end position="51"/>
    </location>
</feature>
<dbReference type="InterPro" id="IPR000941">
    <property type="entry name" value="Enolase"/>
</dbReference>
<evidence type="ECO:0000256" key="1">
    <source>
        <dbReference type="ARBA" id="ARBA00022842"/>
    </source>
</evidence>
<evidence type="ECO:0000259" key="2">
    <source>
        <dbReference type="SMART" id="SM01193"/>
    </source>
</evidence>
<protein>
    <submittedName>
        <fullName evidence="3">Enolase</fullName>
        <ecNumber evidence="3">4.2.1.11</ecNumber>
    </submittedName>
</protein>
<dbReference type="PANTHER" id="PTHR11902">
    <property type="entry name" value="ENOLASE"/>
    <property type="match status" value="1"/>
</dbReference>
<dbReference type="GO" id="GO:0000287">
    <property type="term" value="F:magnesium ion binding"/>
    <property type="evidence" value="ECO:0007669"/>
    <property type="project" value="InterPro"/>
</dbReference>
<dbReference type="InterPro" id="IPR029017">
    <property type="entry name" value="Enolase-like_N"/>
</dbReference>
<dbReference type="EC" id="4.2.1.11" evidence="3"/>
<organism evidence="3 4">
    <name type="scientific">Peptoniphilus harei</name>
    <dbReference type="NCBI Taxonomy" id="54005"/>
    <lineage>
        <taxon>Bacteria</taxon>
        <taxon>Bacillati</taxon>
        <taxon>Bacillota</taxon>
        <taxon>Tissierellia</taxon>
        <taxon>Tissierellales</taxon>
        <taxon>Peptoniphilaceae</taxon>
        <taxon>Peptoniphilus</taxon>
    </lineage>
</organism>
<reference evidence="3 4" key="1">
    <citation type="submission" date="2018-06" db="EMBL/GenBank/DDBJ databases">
        <authorList>
            <consortium name="Pathogen Informatics"/>
            <person name="Doyle S."/>
        </authorList>
    </citation>
    <scope>NUCLEOTIDE SEQUENCE [LARGE SCALE GENOMIC DNA]</scope>
    <source>
        <strain evidence="3 4">NCTC13076</strain>
    </source>
</reference>
<dbReference type="GO" id="GO:0004634">
    <property type="term" value="F:phosphopyruvate hydratase activity"/>
    <property type="evidence" value="ECO:0007669"/>
    <property type="project" value="UniProtKB-EC"/>
</dbReference>
<dbReference type="PANTHER" id="PTHR11902:SF1">
    <property type="entry name" value="ENOLASE"/>
    <property type="match status" value="1"/>
</dbReference>
<accession>A0A2X1WZC3</accession>
<name>A0A2X1WZC3_9FIRM</name>
<dbReference type="Proteomes" id="UP000250070">
    <property type="component" value="Unassembled WGS sequence"/>
</dbReference>
<dbReference type="SUPFAM" id="SSF54826">
    <property type="entry name" value="Enolase N-terminal domain-like"/>
    <property type="match status" value="1"/>
</dbReference>
<dbReference type="EMBL" id="UATM01000012">
    <property type="protein sequence ID" value="SPY36207.1"/>
    <property type="molecule type" value="Genomic_DNA"/>
</dbReference>
<keyword evidence="1" id="KW-0460">Magnesium</keyword>
<keyword evidence="3" id="KW-0456">Lyase</keyword>
<dbReference type="Gene3D" id="3.30.390.10">
    <property type="entry name" value="Enolase-like, N-terminal domain"/>
    <property type="match status" value="1"/>
</dbReference>
<dbReference type="Pfam" id="PF03952">
    <property type="entry name" value="Enolase_N"/>
    <property type="match status" value="1"/>
</dbReference>
<dbReference type="GO" id="GO:0006096">
    <property type="term" value="P:glycolytic process"/>
    <property type="evidence" value="ECO:0007669"/>
    <property type="project" value="InterPro"/>
</dbReference>
<dbReference type="GO" id="GO:0000015">
    <property type="term" value="C:phosphopyruvate hydratase complex"/>
    <property type="evidence" value="ECO:0007669"/>
    <property type="project" value="InterPro"/>
</dbReference>
<proteinExistence type="predicted"/>
<evidence type="ECO:0000313" key="4">
    <source>
        <dbReference type="Proteomes" id="UP000250070"/>
    </source>
</evidence>
<dbReference type="InterPro" id="IPR020811">
    <property type="entry name" value="Enolase_N"/>
</dbReference>
<dbReference type="SMART" id="SM01193">
    <property type="entry name" value="Enolase_N"/>
    <property type="match status" value="1"/>
</dbReference>
<sequence length="52" mass="5355">MSLIDYVYAREVLDSRGNPTVEVEVGTLNGGFGSAIVPSGASTGIHEGSRTS</sequence>
<gene>
    <name evidence="3" type="primary">eno_4</name>
    <name evidence="3" type="ORF">NCTC13076_00129</name>
</gene>